<reference evidence="6" key="1">
    <citation type="submission" date="2017-02" db="UniProtKB">
        <authorList>
            <consortium name="WormBaseParasite"/>
        </authorList>
    </citation>
    <scope>IDENTIFICATION</scope>
</reference>
<reference evidence="4 5" key="2">
    <citation type="submission" date="2018-11" db="EMBL/GenBank/DDBJ databases">
        <authorList>
            <consortium name="Pathogen Informatics"/>
        </authorList>
    </citation>
    <scope>NUCLEOTIDE SEQUENCE [LARGE SCALE GENOMIC DNA]</scope>
</reference>
<dbReference type="STRING" id="103827.A0A0N5D185"/>
<dbReference type="AlphaFoldDB" id="A0A0N5D185"/>
<feature type="region of interest" description="Disordered" evidence="3">
    <location>
        <begin position="1"/>
        <end position="64"/>
    </location>
</feature>
<sequence>MSSRQGGKVKPLKKPKKEQRELTEEDIAFKKKQQEENKKLQEAQAKAAQKGPLVGGGIRKSGKK</sequence>
<dbReference type="Pfam" id="PF09072">
    <property type="entry name" value="TMA7"/>
    <property type="match status" value="1"/>
</dbReference>
<evidence type="ECO:0000256" key="2">
    <source>
        <dbReference type="ARBA" id="ARBA00031894"/>
    </source>
</evidence>
<dbReference type="Proteomes" id="UP000276776">
    <property type="component" value="Unassembled WGS sequence"/>
</dbReference>
<accession>A0A0N5D185</accession>
<evidence type="ECO:0000313" key="5">
    <source>
        <dbReference type="Proteomes" id="UP000276776"/>
    </source>
</evidence>
<proteinExistence type="predicted"/>
<dbReference type="PANTHER" id="PTHR28632">
    <property type="entry name" value="TRANSLATION MACHINERY-ASSOCIATED PROTEIN 7"/>
    <property type="match status" value="1"/>
</dbReference>
<organism evidence="6">
    <name type="scientific">Thelazia callipaeda</name>
    <name type="common">Oriental eyeworm</name>
    <name type="synonym">Parasitic nematode</name>
    <dbReference type="NCBI Taxonomy" id="103827"/>
    <lineage>
        <taxon>Eukaryota</taxon>
        <taxon>Metazoa</taxon>
        <taxon>Ecdysozoa</taxon>
        <taxon>Nematoda</taxon>
        <taxon>Chromadorea</taxon>
        <taxon>Rhabditida</taxon>
        <taxon>Spirurina</taxon>
        <taxon>Spiruromorpha</taxon>
        <taxon>Thelazioidea</taxon>
        <taxon>Thelaziidae</taxon>
        <taxon>Thelazia</taxon>
    </lineage>
</organism>
<gene>
    <name evidence="4" type="ORF">TCLT_LOCUS6591</name>
</gene>
<evidence type="ECO:0000313" key="4">
    <source>
        <dbReference type="EMBL" id="VDN03956.1"/>
    </source>
</evidence>
<feature type="compositionally biased region" description="Basic and acidic residues" evidence="3">
    <location>
        <begin position="18"/>
        <end position="41"/>
    </location>
</feature>
<dbReference type="EMBL" id="UYYF01004428">
    <property type="protein sequence ID" value="VDN03956.1"/>
    <property type="molecule type" value="Genomic_DNA"/>
</dbReference>
<dbReference type="InterPro" id="IPR015157">
    <property type="entry name" value="TMA7"/>
</dbReference>
<dbReference type="WBParaSite" id="TCLT_0000660201-mRNA-1">
    <property type="protein sequence ID" value="TCLT_0000660201-mRNA-1"/>
    <property type="gene ID" value="TCLT_0000660201"/>
</dbReference>
<keyword evidence="5" id="KW-1185">Reference proteome</keyword>
<name>A0A0N5D185_THECL</name>
<protein>
    <recommendedName>
        <fullName evidence="1">Translation machinery-associated protein 7 homolog</fullName>
    </recommendedName>
    <alternativeName>
        <fullName evidence="2">Coiled-coil domain-containing protein 72 homolog</fullName>
    </alternativeName>
</protein>
<feature type="compositionally biased region" description="Gly residues" evidence="3">
    <location>
        <begin position="53"/>
        <end position="64"/>
    </location>
</feature>
<evidence type="ECO:0000313" key="6">
    <source>
        <dbReference type="WBParaSite" id="TCLT_0000660201-mRNA-1"/>
    </source>
</evidence>
<evidence type="ECO:0000256" key="1">
    <source>
        <dbReference type="ARBA" id="ARBA00015581"/>
    </source>
</evidence>
<evidence type="ECO:0000256" key="3">
    <source>
        <dbReference type="SAM" id="MobiDB-lite"/>
    </source>
</evidence>
<dbReference type="OMA" id="KKGPMNT"/>